<dbReference type="AlphaFoldDB" id="A0A146LYV5"/>
<accession>A0A146LYV5</accession>
<organism evidence="1">
    <name type="scientific">Lygus hesperus</name>
    <name type="common">Western plant bug</name>
    <dbReference type="NCBI Taxonomy" id="30085"/>
    <lineage>
        <taxon>Eukaryota</taxon>
        <taxon>Metazoa</taxon>
        <taxon>Ecdysozoa</taxon>
        <taxon>Arthropoda</taxon>
        <taxon>Hexapoda</taxon>
        <taxon>Insecta</taxon>
        <taxon>Pterygota</taxon>
        <taxon>Neoptera</taxon>
        <taxon>Paraneoptera</taxon>
        <taxon>Hemiptera</taxon>
        <taxon>Heteroptera</taxon>
        <taxon>Panheteroptera</taxon>
        <taxon>Cimicomorpha</taxon>
        <taxon>Miridae</taxon>
        <taxon>Mirini</taxon>
        <taxon>Lygus</taxon>
    </lineage>
</organism>
<evidence type="ECO:0000313" key="1">
    <source>
        <dbReference type="EMBL" id="JAQ11747.1"/>
    </source>
</evidence>
<dbReference type="EMBL" id="GDHC01006882">
    <property type="protein sequence ID" value="JAQ11747.1"/>
    <property type="molecule type" value="Transcribed_RNA"/>
</dbReference>
<reference evidence="1" key="1">
    <citation type="journal article" date="2016" name="Gigascience">
        <title>De novo construction of an expanded transcriptome assembly for the western tarnished plant bug, Lygus hesperus.</title>
        <authorList>
            <person name="Tassone E.E."/>
            <person name="Geib S.M."/>
            <person name="Hall B."/>
            <person name="Fabrick J.A."/>
            <person name="Brent C.S."/>
            <person name="Hull J.J."/>
        </authorList>
    </citation>
    <scope>NUCLEOTIDE SEQUENCE</scope>
</reference>
<proteinExistence type="predicted"/>
<name>A0A146LYV5_LYGHE</name>
<sequence length="110" mass="12595">MRCTQHRNTTGVHISLTIWNKEMIETQPLFEVFISIKSLFAQQIVRTSHRVVLVNQLCGIAIDNILCNPTVWQHKVILNNLEVALVKSSPHNCTILKDEQVKPTTYIDNT</sequence>
<protein>
    <submittedName>
        <fullName evidence="1">Uncharacterized protein</fullName>
    </submittedName>
</protein>
<gene>
    <name evidence="1" type="ORF">g.3955</name>
</gene>